<dbReference type="PRINTS" id="PR00150">
    <property type="entry name" value="PEPCARBXLASE"/>
</dbReference>
<keyword evidence="6" id="KW-1185">Reference proteome</keyword>
<dbReference type="PANTHER" id="PTHR30523:SF32">
    <property type="entry name" value="PHOSPHOENOLPYRUVATE CARBOXYLASE"/>
    <property type="match status" value="1"/>
</dbReference>
<dbReference type="InterPro" id="IPR021135">
    <property type="entry name" value="PEP_COase"/>
</dbReference>
<evidence type="ECO:0000256" key="2">
    <source>
        <dbReference type="ARBA" id="ARBA00022419"/>
    </source>
</evidence>
<evidence type="ECO:0000256" key="4">
    <source>
        <dbReference type="PROSITE-ProRule" id="PRU10112"/>
    </source>
</evidence>
<dbReference type="EMBL" id="SRSC01000001">
    <property type="protein sequence ID" value="TGU74441.1"/>
    <property type="molecule type" value="Genomic_DNA"/>
</dbReference>
<accession>A0A4S1CL23</accession>
<feature type="active site" evidence="4">
    <location>
        <position position="571"/>
    </location>
</feature>
<dbReference type="InterPro" id="IPR015813">
    <property type="entry name" value="Pyrv/PenolPyrv_kinase-like_dom"/>
</dbReference>
<dbReference type="PANTHER" id="PTHR30523">
    <property type="entry name" value="PHOSPHOENOLPYRUVATE CARBOXYLASE"/>
    <property type="match status" value="1"/>
</dbReference>
<evidence type="ECO:0000313" key="5">
    <source>
        <dbReference type="EMBL" id="TGU74441.1"/>
    </source>
</evidence>
<gene>
    <name evidence="5" type="ORF">E4633_02965</name>
</gene>
<reference evidence="5 6" key="1">
    <citation type="submission" date="2019-04" db="EMBL/GenBank/DDBJ databases">
        <title>Geobacter oryzae sp. nov., ferric-reducing bacteria isolated from paddy soil.</title>
        <authorList>
            <person name="Xu Z."/>
            <person name="Masuda Y."/>
            <person name="Itoh H."/>
            <person name="Senoo K."/>
        </authorList>
    </citation>
    <scope>NUCLEOTIDE SEQUENCE [LARGE SCALE GENOMIC DNA]</scope>
    <source>
        <strain evidence="5 6">Red111</strain>
    </source>
</reference>
<dbReference type="Proteomes" id="UP000306416">
    <property type="component" value="Unassembled WGS sequence"/>
</dbReference>
<dbReference type="GO" id="GO:0006099">
    <property type="term" value="P:tricarboxylic acid cycle"/>
    <property type="evidence" value="ECO:0007669"/>
    <property type="project" value="InterPro"/>
</dbReference>
<dbReference type="Pfam" id="PF00311">
    <property type="entry name" value="PEPcase"/>
    <property type="match status" value="1"/>
</dbReference>
<dbReference type="GO" id="GO:0008964">
    <property type="term" value="F:phosphoenolpyruvate carboxylase activity"/>
    <property type="evidence" value="ECO:0007669"/>
    <property type="project" value="InterPro"/>
</dbReference>
<comment type="caution">
    <text evidence="5">The sequence shown here is derived from an EMBL/GenBank/DDBJ whole genome shotgun (WGS) entry which is preliminary data.</text>
</comment>
<organism evidence="5 6">
    <name type="scientific">Geomonas terrae</name>
    <dbReference type="NCBI Taxonomy" id="2562681"/>
    <lineage>
        <taxon>Bacteria</taxon>
        <taxon>Pseudomonadati</taxon>
        <taxon>Thermodesulfobacteriota</taxon>
        <taxon>Desulfuromonadia</taxon>
        <taxon>Geobacterales</taxon>
        <taxon>Geobacteraceae</taxon>
        <taxon>Geomonas</taxon>
    </lineage>
</organism>
<sequence>MTSQDATGKEDKLQRDLDYLMECLAEMFHGLGESRLASCLPKNGSVAPSEDCKFVRAWSVAFQLLGMAEENVAVQTRRALETSQGLVAEPGLWGRVLEKLSRSGVPEEEIAAMLGEIRVEPVLTAHPTEAKRASVLRHLRELYLLLVKRENTVWTPAERDEIREEIVAMLERLWRTSEVHLEKPKVLNELATIIYHLRDIFPQVIPILDRRICLAWREAGLKGELSLLTERLPCVSFSTWVGGDRDGHPLVTAEVTEATLRELRLNALMLLHGQLTTLGSRLSISRRLLAPPPELARRLDELKARTGAPGEEALRRNPEEPWRQMVNMMRARLPVEVTGDGEVLCGAEGSRYCRAAELEDDLRLLRDSLVARGAARLAAADVVPVLRSVEVFGFHLASLDVRQNSAFHDAALEQLMAAATGESGFSRWSEEERIAFLDRELASSRPFLLPGTKPGREAESVLSCYRVLAAHLASFGDAGLGSLIVSMTRGVSDLLVVYLLAREAGLAVRGTQGFACRLPVVPLFETIDDLEGSAAILERFLSHPVTRRTLAELNGESPVQQVMIGYSDSNKDGGIMASLWGLYRAQEAMLEVGRRVGVRLRFFHGRGGTISRGAGPTSRFLRGLPEGSAGGDLRLTEQGEVISQKYSNPLNAAYHLELLLAGTAGVSIPGRSEPGTGHPLEPVMDRLAHRSRCEYEKLLAREGFVTFFRQATPIDVIESSSIGSRPARRTDHATLADLRAIPWVFSWSQARYFLSGWYGIGSALEELMLEDAPLFAQFVRSTQSWTALHYIISNAATSIASADPAIMEAYAGLVHEEGLRKPILAAIHAEYRRTVRVLEEIYGGPLAERRPAVHVPLARRTDALRVLHERQIALLRQWRQEGMRQNRGMSEELLFRLLETVHAIAAGLGTTG</sequence>
<evidence type="ECO:0000256" key="1">
    <source>
        <dbReference type="ARBA" id="ARBA00003670"/>
    </source>
</evidence>
<name>A0A4S1CL23_9BACT</name>
<dbReference type="InterPro" id="IPR033129">
    <property type="entry name" value="PEPCASE_His_AS"/>
</dbReference>
<dbReference type="GO" id="GO:0005829">
    <property type="term" value="C:cytosol"/>
    <property type="evidence" value="ECO:0007669"/>
    <property type="project" value="TreeGrafter"/>
</dbReference>
<dbReference type="Gene3D" id="1.20.1440.90">
    <property type="entry name" value="Phosphoenolpyruvate/pyruvate domain"/>
    <property type="match status" value="1"/>
</dbReference>
<feature type="active site" evidence="3">
    <location>
        <position position="126"/>
    </location>
</feature>
<proteinExistence type="predicted"/>
<protein>
    <recommendedName>
        <fullName evidence="2">Phosphoenolpyruvate carboxylase</fullName>
    </recommendedName>
</protein>
<evidence type="ECO:0000313" key="6">
    <source>
        <dbReference type="Proteomes" id="UP000306416"/>
    </source>
</evidence>
<keyword evidence="5" id="KW-0670">Pyruvate</keyword>
<dbReference type="PROSITE" id="PS00781">
    <property type="entry name" value="PEPCASE_1"/>
    <property type="match status" value="1"/>
</dbReference>
<dbReference type="RefSeq" id="WP_135868771.1">
    <property type="nucleotide sequence ID" value="NZ_SRSC01000001.1"/>
</dbReference>
<evidence type="ECO:0000256" key="3">
    <source>
        <dbReference type="PROSITE-ProRule" id="PRU10111"/>
    </source>
</evidence>
<dbReference type="InterPro" id="IPR018129">
    <property type="entry name" value="PEP_COase_Lys_AS"/>
</dbReference>
<dbReference type="PROSITE" id="PS00393">
    <property type="entry name" value="PEPCASE_2"/>
    <property type="match status" value="1"/>
</dbReference>
<dbReference type="AlphaFoldDB" id="A0A4S1CL23"/>
<comment type="function">
    <text evidence="1">Forms oxaloacetate, a four-carbon dicarboxylic acid source for the tricarboxylic acid cycle.</text>
</comment>
<dbReference type="GO" id="GO:0015977">
    <property type="term" value="P:carbon fixation"/>
    <property type="evidence" value="ECO:0007669"/>
    <property type="project" value="InterPro"/>
</dbReference>
<dbReference type="SUPFAM" id="SSF51621">
    <property type="entry name" value="Phosphoenolpyruvate/pyruvate domain"/>
    <property type="match status" value="1"/>
</dbReference>